<dbReference type="Proteomes" id="UP000777774">
    <property type="component" value="Unassembled WGS sequence"/>
</dbReference>
<evidence type="ECO:0000313" key="2">
    <source>
        <dbReference type="EMBL" id="NKY39659.1"/>
    </source>
</evidence>
<gene>
    <name evidence="2" type="ORF">HGA02_08990</name>
</gene>
<accession>A0ABX1JZ94</accession>
<keyword evidence="3" id="KW-1185">Reference proteome</keyword>
<organism evidence="2 3">
    <name type="scientific">Cellulomonas septica</name>
    <dbReference type="NCBI Taxonomy" id="285080"/>
    <lineage>
        <taxon>Bacteria</taxon>
        <taxon>Bacillati</taxon>
        <taxon>Actinomycetota</taxon>
        <taxon>Actinomycetes</taxon>
        <taxon>Micrococcales</taxon>
        <taxon>Cellulomonadaceae</taxon>
        <taxon>Cellulomonas</taxon>
    </lineage>
</organism>
<evidence type="ECO:0000256" key="1">
    <source>
        <dbReference type="SAM" id="MobiDB-lite"/>
    </source>
</evidence>
<sequence>HTLGLDDLRRHLADLDEQEVLTATGLTVAEMDERRDGTDHELARPRDDPADDVDRAIRATRAAVFPCWGLDPDLD</sequence>
<feature type="region of interest" description="Disordered" evidence="1">
    <location>
        <begin position="31"/>
        <end position="51"/>
    </location>
</feature>
<name>A0ABX1JZ94_9CELL</name>
<reference evidence="2 3" key="1">
    <citation type="submission" date="2020-04" db="EMBL/GenBank/DDBJ databases">
        <title>MicrobeNet Type strains.</title>
        <authorList>
            <person name="Nicholson A.C."/>
        </authorList>
    </citation>
    <scope>NUCLEOTIDE SEQUENCE [LARGE SCALE GENOMIC DNA]</scope>
    <source>
        <strain evidence="2 3">ATCC BAA-787</strain>
    </source>
</reference>
<feature type="non-terminal residue" evidence="2">
    <location>
        <position position="1"/>
    </location>
</feature>
<comment type="caution">
    <text evidence="2">The sequence shown here is derived from an EMBL/GenBank/DDBJ whole genome shotgun (WGS) entry which is preliminary data.</text>
</comment>
<proteinExistence type="predicted"/>
<protein>
    <submittedName>
        <fullName evidence="2">Uncharacterized protein</fullName>
    </submittedName>
</protein>
<dbReference type="EMBL" id="JAAXOY010000187">
    <property type="protein sequence ID" value="NKY39659.1"/>
    <property type="molecule type" value="Genomic_DNA"/>
</dbReference>
<evidence type="ECO:0000313" key="3">
    <source>
        <dbReference type="Proteomes" id="UP000777774"/>
    </source>
</evidence>